<name>A0A848D8T9_9EURY</name>
<proteinExistence type="predicted"/>
<protein>
    <recommendedName>
        <fullName evidence="4">Transmembrane protein</fullName>
    </recommendedName>
</protein>
<comment type="caution">
    <text evidence="2">The sequence shown here is derived from an EMBL/GenBank/DDBJ whole genome shotgun (WGS) entry which is preliminary data.</text>
</comment>
<sequence>MGHNTHKPGRRTGYSNIKPSTVGFFFLAFLIGIYSIHRLAMVKEEGEVEEEIVINQLISEVERPLRNFSTAGGLYQMVQFPFSIVRTTFVKAKVRKNRRRGVEKEI</sequence>
<evidence type="ECO:0000313" key="2">
    <source>
        <dbReference type="EMBL" id="NMG82976.1"/>
    </source>
</evidence>
<feature type="transmembrane region" description="Helical" evidence="1">
    <location>
        <begin position="21"/>
        <end position="40"/>
    </location>
</feature>
<evidence type="ECO:0000313" key="3">
    <source>
        <dbReference type="Proteomes" id="UP000606580"/>
    </source>
</evidence>
<organism evidence="2 3">
    <name type="scientific">Candidatus Ethanoperedens thermophilum</name>
    <dbReference type="NCBI Taxonomy" id="2766897"/>
    <lineage>
        <taxon>Archaea</taxon>
        <taxon>Methanobacteriati</taxon>
        <taxon>Methanobacteriota</taxon>
        <taxon>Stenosarchaea group</taxon>
        <taxon>Methanomicrobia</taxon>
        <taxon>Methanosarcinales</taxon>
        <taxon>Methanosarcinales incertae sedis</taxon>
        <taxon>GOM Arc I cluster</taxon>
        <taxon>Candidatus Ethanoperedens</taxon>
    </lineage>
</organism>
<evidence type="ECO:0000256" key="1">
    <source>
        <dbReference type="SAM" id="Phobius"/>
    </source>
</evidence>
<keyword evidence="1" id="KW-0812">Transmembrane</keyword>
<gene>
    <name evidence="2" type="ORF">GIS02_02070</name>
</gene>
<dbReference type="Proteomes" id="UP000606580">
    <property type="component" value="Unassembled WGS sequence"/>
</dbReference>
<dbReference type="AlphaFoldDB" id="A0A848D8T9"/>
<evidence type="ECO:0008006" key="4">
    <source>
        <dbReference type="Google" id="ProtNLM"/>
    </source>
</evidence>
<dbReference type="EMBL" id="WNEG01000038">
    <property type="protein sequence ID" value="NMG82976.1"/>
    <property type="molecule type" value="Genomic_DNA"/>
</dbReference>
<keyword evidence="1" id="KW-1133">Transmembrane helix</keyword>
<reference evidence="2" key="1">
    <citation type="journal article" date="2020" name="MBio">
        <title>'Candidatus Ethanoperedens,' a Thermophilic Genus of Archaea Mediating the Anaerobic Oxidation of Ethane.</title>
        <authorList>
            <person name="Hahn C.J."/>
            <person name="Laso-Perez R."/>
            <person name="Vulcano F."/>
            <person name="Vaziourakis K.M."/>
            <person name="Stokke R."/>
            <person name="Steen I.H."/>
            <person name="Teske A."/>
            <person name="Boetius A."/>
            <person name="Liebeke M."/>
            <person name="Amann R."/>
            <person name="Knittel K."/>
            <person name="Wegener G."/>
        </authorList>
    </citation>
    <scope>NUCLEOTIDE SEQUENCE</scope>
    <source>
        <strain evidence="2">GoM-Arc1-LC-WB58</strain>
    </source>
</reference>
<accession>A0A848D8T9</accession>
<feature type="transmembrane region" description="Helical" evidence="1">
    <location>
        <begin position="73"/>
        <end position="90"/>
    </location>
</feature>
<keyword evidence="1" id="KW-0472">Membrane</keyword>